<dbReference type="Proteomes" id="UP000001064">
    <property type="component" value="Unassembled WGS sequence"/>
</dbReference>
<dbReference type="AlphaFoldDB" id="F0ZE10"/>
<dbReference type="VEuPathDB" id="AmoebaDB:DICPUDRAFT_76575"/>
<reference evidence="2" key="1">
    <citation type="journal article" date="2011" name="Genome Biol.">
        <title>Comparative genomics of the social amoebae Dictyostelium discoideum and Dictyostelium purpureum.</title>
        <authorList>
            <consortium name="US DOE Joint Genome Institute (JGI-PGF)"/>
            <person name="Sucgang R."/>
            <person name="Kuo A."/>
            <person name="Tian X."/>
            <person name="Salerno W."/>
            <person name="Parikh A."/>
            <person name="Feasley C.L."/>
            <person name="Dalin E."/>
            <person name="Tu H."/>
            <person name="Huang E."/>
            <person name="Barry K."/>
            <person name="Lindquist E."/>
            <person name="Shapiro H."/>
            <person name="Bruce D."/>
            <person name="Schmutz J."/>
            <person name="Salamov A."/>
            <person name="Fey P."/>
            <person name="Gaudet P."/>
            <person name="Anjard C."/>
            <person name="Babu M.M."/>
            <person name="Basu S."/>
            <person name="Bushmanova Y."/>
            <person name="van der Wel H."/>
            <person name="Katoh-Kurasawa M."/>
            <person name="Dinh C."/>
            <person name="Coutinho P.M."/>
            <person name="Saito T."/>
            <person name="Elias M."/>
            <person name="Schaap P."/>
            <person name="Kay R.R."/>
            <person name="Henrissat B."/>
            <person name="Eichinger L."/>
            <person name="Rivero F."/>
            <person name="Putnam N.H."/>
            <person name="West C.M."/>
            <person name="Loomis W.F."/>
            <person name="Chisholm R.L."/>
            <person name="Shaulsky G."/>
            <person name="Strassmann J.E."/>
            <person name="Queller D.C."/>
            <person name="Kuspa A."/>
            <person name="Grigoriev I.V."/>
        </authorList>
    </citation>
    <scope>NUCLEOTIDE SEQUENCE [LARGE SCALE GENOMIC DNA]</scope>
    <source>
        <strain evidence="2">QSDP1</strain>
    </source>
</reference>
<proteinExistence type="predicted"/>
<dbReference type="GeneID" id="10499093"/>
<keyword evidence="2" id="KW-1185">Reference proteome</keyword>
<evidence type="ECO:0000313" key="1">
    <source>
        <dbReference type="EMBL" id="EGC37799.1"/>
    </source>
</evidence>
<dbReference type="InParanoid" id="F0ZE10"/>
<organism evidence="1 2">
    <name type="scientific">Dictyostelium purpureum</name>
    <name type="common">Slime mold</name>
    <dbReference type="NCBI Taxonomy" id="5786"/>
    <lineage>
        <taxon>Eukaryota</taxon>
        <taxon>Amoebozoa</taxon>
        <taxon>Evosea</taxon>
        <taxon>Eumycetozoa</taxon>
        <taxon>Dictyostelia</taxon>
        <taxon>Dictyosteliales</taxon>
        <taxon>Dictyosteliaceae</taxon>
        <taxon>Dictyostelium</taxon>
    </lineage>
</organism>
<sequence length="247" mass="29276">MSLLPNYIFKEILEPIIKYLYNDTKFKKNKEIKLTNENNNEIITYSLVSKHWFNTISNLFPIHLKYHNIKILKPLIEIPDSKYKLIKNNDIIKVSSLTKFYQSNHDNDVINKKAIIRIKDHNHVNINELKELFKQPNENIEFLVNIQLVYREDFNENNIIKINTLIDNFNFYGKIKSFNIFYKAINIEQCKIVTELYKKVLEFKKTKSFALHGLANGVADSYLFGGYLCKTYRNGSVVISKEHFKNR</sequence>
<dbReference type="PANTHER" id="PTHR32423:SF65">
    <property type="entry name" value="F-BOX DOMAIN-CONTAINING PROTEIN"/>
    <property type="match status" value="1"/>
</dbReference>
<protein>
    <submittedName>
        <fullName evidence="1">Uncharacterized protein</fullName>
    </submittedName>
</protein>
<name>F0ZE10_DICPU</name>
<dbReference type="PANTHER" id="PTHR32423">
    <property type="entry name" value="SAP DOMAIN-CONTAINING PROTEIN-RELATED"/>
    <property type="match status" value="1"/>
</dbReference>
<dbReference type="EMBL" id="GL870990">
    <property type="protein sequence ID" value="EGC37799.1"/>
    <property type="molecule type" value="Genomic_DNA"/>
</dbReference>
<gene>
    <name evidence="1" type="ORF">DICPUDRAFT_76575</name>
</gene>
<dbReference type="KEGG" id="dpp:DICPUDRAFT_76575"/>
<evidence type="ECO:0000313" key="2">
    <source>
        <dbReference type="Proteomes" id="UP000001064"/>
    </source>
</evidence>
<dbReference type="OrthoDB" id="24341at2759"/>
<dbReference type="RefSeq" id="XP_003285644.1">
    <property type="nucleotide sequence ID" value="XM_003285596.1"/>
</dbReference>
<accession>F0ZE10</accession>